<feature type="non-terminal residue" evidence="1">
    <location>
        <position position="1"/>
    </location>
</feature>
<protein>
    <submittedName>
        <fullName evidence="1">Uncharacterized protein</fullName>
    </submittedName>
</protein>
<dbReference type="AlphaFoldDB" id="X1LXP5"/>
<evidence type="ECO:0000313" key="1">
    <source>
        <dbReference type="EMBL" id="GAI10551.1"/>
    </source>
</evidence>
<name>X1LXP5_9ZZZZ</name>
<gene>
    <name evidence="1" type="ORF">S06H3_19992</name>
</gene>
<accession>X1LXP5</accession>
<sequence length="88" mass="10457">SDGCFGLAKVQVHHEERQIWPSNLKEWFAWNNYCISFDEDYELPEDFNILRLVGYNRDDSYPHTIVFRFGVKGEWRLAFEALGEEVVL</sequence>
<reference evidence="1" key="1">
    <citation type="journal article" date="2014" name="Front. Microbiol.">
        <title>High frequency of phylogenetically diverse reductive dehalogenase-homologous genes in deep subseafloor sedimentary metagenomes.</title>
        <authorList>
            <person name="Kawai M."/>
            <person name="Futagami T."/>
            <person name="Toyoda A."/>
            <person name="Takaki Y."/>
            <person name="Nishi S."/>
            <person name="Hori S."/>
            <person name="Arai W."/>
            <person name="Tsubouchi T."/>
            <person name="Morono Y."/>
            <person name="Uchiyama I."/>
            <person name="Ito T."/>
            <person name="Fujiyama A."/>
            <person name="Inagaki F."/>
            <person name="Takami H."/>
        </authorList>
    </citation>
    <scope>NUCLEOTIDE SEQUENCE</scope>
    <source>
        <strain evidence="1">Expedition CK06-06</strain>
    </source>
</reference>
<organism evidence="1">
    <name type="scientific">marine sediment metagenome</name>
    <dbReference type="NCBI Taxonomy" id="412755"/>
    <lineage>
        <taxon>unclassified sequences</taxon>
        <taxon>metagenomes</taxon>
        <taxon>ecological metagenomes</taxon>
    </lineage>
</organism>
<comment type="caution">
    <text evidence="1">The sequence shown here is derived from an EMBL/GenBank/DDBJ whole genome shotgun (WGS) entry which is preliminary data.</text>
</comment>
<proteinExistence type="predicted"/>
<dbReference type="EMBL" id="BARV01010299">
    <property type="protein sequence ID" value="GAI10551.1"/>
    <property type="molecule type" value="Genomic_DNA"/>
</dbReference>